<dbReference type="EMBL" id="CABVIN010000013">
    <property type="protein sequence ID" value="VVP55565.1"/>
    <property type="molecule type" value="Genomic_DNA"/>
</dbReference>
<feature type="compositionally biased region" description="Basic and acidic residues" evidence="1">
    <location>
        <begin position="1"/>
        <end position="19"/>
    </location>
</feature>
<gene>
    <name evidence="2" type="ORF">PS896_05672</name>
</gene>
<name>A0A5E7Q140_PSEFL</name>
<proteinExistence type="predicted"/>
<evidence type="ECO:0000313" key="3">
    <source>
        <dbReference type="Proteomes" id="UP000377224"/>
    </source>
</evidence>
<dbReference type="AlphaFoldDB" id="A0A5E7Q140"/>
<dbReference type="Proteomes" id="UP000377224">
    <property type="component" value="Unassembled WGS sequence"/>
</dbReference>
<feature type="region of interest" description="Disordered" evidence="1">
    <location>
        <begin position="123"/>
        <end position="144"/>
    </location>
</feature>
<dbReference type="RefSeq" id="WP_150648783.1">
    <property type="nucleotide sequence ID" value="NZ_CABVIN010000013.1"/>
</dbReference>
<sequence length="469" mass="51619">MMTKEQQRAYDNEEEEHKQAPLGMNGATIDDRRCPLCEVVHSTVDVLAEEGDAERLNRLKGACSPKVTAAALYTLYNLADKVLTSDTACMRAAEHAARFMLTQGAQWILPEVNLRARRNVASSAEESASSSAPKPSASTSAVQHRPLTEMPATTVQTIRETPAESLTKEPLVQAFSCHLNDHLHNEFAALNALGCISSANLEKLRKEAAKMLPYSDDLLQCLKRFPLSLTHYAELSRVHEQPKGKQTKKTAQGPQTHTLSLYSRTFLDQFSDELGIKDYPKGNTPSMAFKNIGHTDYVFLAIEPRENDAVTRPKKVGSRFGNVCHLVDFAQLPFASILTLGDLDTCNAKIGSNRLTLGSDPMTAAGLGFGAIPVKNLVAHCETKTVAGGSTIQVRKFDTRSEQMFLRDDIKEALALRVLIDCATYGFLNYGQPETPLTAADYNCLINGLYVPQIMVPRAFCTEKAYIFE</sequence>
<reference evidence="2 3" key="1">
    <citation type="submission" date="2019-09" db="EMBL/GenBank/DDBJ databases">
        <authorList>
            <person name="Chandra G."/>
            <person name="Truman W A."/>
        </authorList>
    </citation>
    <scope>NUCLEOTIDE SEQUENCE [LARGE SCALE GENOMIC DNA]</scope>
    <source>
        <strain evidence="2">PS896</strain>
    </source>
</reference>
<organism evidence="2 3">
    <name type="scientific">Pseudomonas fluorescens</name>
    <dbReference type="NCBI Taxonomy" id="294"/>
    <lineage>
        <taxon>Bacteria</taxon>
        <taxon>Pseudomonadati</taxon>
        <taxon>Pseudomonadota</taxon>
        <taxon>Gammaproteobacteria</taxon>
        <taxon>Pseudomonadales</taxon>
        <taxon>Pseudomonadaceae</taxon>
        <taxon>Pseudomonas</taxon>
    </lineage>
</organism>
<evidence type="ECO:0000256" key="1">
    <source>
        <dbReference type="SAM" id="MobiDB-lite"/>
    </source>
</evidence>
<feature type="compositionally biased region" description="Low complexity" evidence="1">
    <location>
        <begin position="123"/>
        <end position="141"/>
    </location>
</feature>
<protein>
    <submittedName>
        <fullName evidence="2">Uncharacterized protein</fullName>
    </submittedName>
</protein>
<accession>A0A5E7Q140</accession>
<evidence type="ECO:0000313" key="2">
    <source>
        <dbReference type="EMBL" id="VVP55565.1"/>
    </source>
</evidence>
<feature type="region of interest" description="Disordered" evidence="1">
    <location>
        <begin position="1"/>
        <end position="20"/>
    </location>
</feature>